<dbReference type="GO" id="GO:0005524">
    <property type="term" value="F:ATP binding"/>
    <property type="evidence" value="ECO:0007669"/>
    <property type="project" value="UniProtKB-KW"/>
</dbReference>
<dbReference type="PANTHER" id="PTHR12358:SF106">
    <property type="entry name" value="LIPID KINASE YEGS"/>
    <property type="match status" value="1"/>
</dbReference>
<comment type="similarity">
    <text evidence="2">Belongs to the diacylglycerol/lipid kinase family.</text>
</comment>
<dbReference type="InterPro" id="IPR005218">
    <property type="entry name" value="Diacylglycerol/lipid_kinase"/>
</dbReference>
<sequence>MDKLLFIYNAQAGKGQVSTRLAGLLDAFVKAGWQVTVRPTQHKGDAAETAARLGDQFDRVVCCGGDGTLHETVNGLMTLERRPVLGYIPAGTTNDFARNLKLPRGYDKRAAVAAAGVPRACDIGRFNGERHFVYVAAFGAFTDVAYDTPQPFKNMFGHFAYLLEGMMRLGSIESYPLTVEHDDGVEEGEYIFGMVSNTVSVGGIIGLPASEVALDDGLMEVVLVQKPKSALELQAVITALMKQDFSAADGVTGLHTAHLKVASDRPLPWTLDGEYGGAPQVTEIDACKQAVIIVYGE</sequence>
<dbReference type="PROSITE" id="PS50146">
    <property type="entry name" value="DAGK"/>
    <property type="match status" value="1"/>
</dbReference>
<gene>
    <name evidence="14" type="ORF">KL86CLO1_13329</name>
</gene>
<dbReference type="GO" id="GO:0008654">
    <property type="term" value="P:phospholipid biosynthetic process"/>
    <property type="evidence" value="ECO:0007669"/>
    <property type="project" value="UniProtKB-KW"/>
</dbReference>
<dbReference type="GO" id="GO:0046872">
    <property type="term" value="F:metal ion binding"/>
    <property type="evidence" value="ECO:0007669"/>
    <property type="project" value="UniProtKB-KW"/>
</dbReference>
<keyword evidence="7" id="KW-0418">Kinase</keyword>
<evidence type="ECO:0000256" key="11">
    <source>
        <dbReference type="ARBA" id="ARBA00023209"/>
    </source>
</evidence>
<keyword evidence="3" id="KW-0444">Lipid biosynthesis</keyword>
<dbReference type="NCBIfam" id="TIGR00147">
    <property type="entry name" value="YegS/Rv2252/BmrU family lipid kinase"/>
    <property type="match status" value="1"/>
</dbReference>
<evidence type="ECO:0000256" key="10">
    <source>
        <dbReference type="ARBA" id="ARBA00023098"/>
    </source>
</evidence>
<keyword evidence="5" id="KW-0479">Metal-binding</keyword>
<dbReference type="AlphaFoldDB" id="A0A212KIR9"/>
<organism evidence="14">
    <name type="scientific">uncultured Eubacteriales bacterium</name>
    <dbReference type="NCBI Taxonomy" id="172733"/>
    <lineage>
        <taxon>Bacteria</taxon>
        <taxon>Bacillati</taxon>
        <taxon>Bacillota</taxon>
        <taxon>Clostridia</taxon>
        <taxon>Eubacteriales</taxon>
        <taxon>environmental samples</taxon>
    </lineage>
</organism>
<dbReference type="EC" id="2.7.1.-" evidence="14"/>
<dbReference type="Pfam" id="PF00781">
    <property type="entry name" value="DAGK_cat"/>
    <property type="match status" value="1"/>
</dbReference>
<evidence type="ECO:0000256" key="3">
    <source>
        <dbReference type="ARBA" id="ARBA00022516"/>
    </source>
</evidence>
<keyword evidence="9" id="KW-0460">Magnesium</keyword>
<keyword evidence="8" id="KW-0067">ATP-binding</keyword>
<feature type="domain" description="DAGKc" evidence="13">
    <location>
        <begin position="1"/>
        <end position="130"/>
    </location>
</feature>
<name>A0A212KIR9_9FIRM</name>
<evidence type="ECO:0000256" key="9">
    <source>
        <dbReference type="ARBA" id="ARBA00022842"/>
    </source>
</evidence>
<keyword evidence="4 14" id="KW-0808">Transferase</keyword>
<dbReference type="InterPro" id="IPR001206">
    <property type="entry name" value="Diacylglycerol_kinase_cat_dom"/>
</dbReference>
<comment type="cofactor">
    <cofactor evidence="1">
        <name>Mg(2+)</name>
        <dbReference type="ChEBI" id="CHEBI:18420"/>
    </cofactor>
</comment>
<dbReference type="InterPro" id="IPR017438">
    <property type="entry name" value="ATP-NAD_kinase_N"/>
</dbReference>
<evidence type="ECO:0000256" key="5">
    <source>
        <dbReference type="ARBA" id="ARBA00022723"/>
    </source>
</evidence>
<dbReference type="SUPFAM" id="SSF111331">
    <property type="entry name" value="NAD kinase/diacylglycerol kinase-like"/>
    <property type="match status" value="1"/>
</dbReference>
<dbReference type="SMART" id="SM00046">
    <property type="entry name" value="DAGKc"/>
    <property type="match status" value="1"/>
</dbReference>
<evidence type="ECO:0000313" key="14">
    <source>
        <dbReference type="EMBL" id="SBW11603.1"/>
    </source>
</evidence>
<evidence type="ECO:0000256" key="1">
    <source>
        <dbReference type="ARBA" id="ARBA00001946"/>
    </source>
</evidence>
<keyword evidence="12" id="KW-1208">Phospholipid metabolism</keyword>
<dbReference type="Gene3D" id="3.40.50.10330">
    <property type="entry name" value="Probable inorganic polyphosphate/atp-NAD kinase, domain 1"/>
    <property type="match status" value="1"/>
</dbReference>
<proteinExistence type="inferred from homology"/>
<evidence type="ECO:0000256" key="7">
    <source>
        <dbReference type="ARBA" id="ARBA00022777"/>
    </source>
</evidence>
<dbReference type="InterPro" id="IPR045540">
    <property type="entry name" value="YegS/DAGK_C"/>
</dbReference>
<dbReference type="Gene3D" id="2.60.200.40">
    <property type="match status" value="1"/>
</dbReference>
<dbReference type="EMBL" id="FLUN01000001">
    <property type="protein sequence ID" value="SBW11603.1"/>
    <property type="molecule type" value="Genomic_DNA"/>
</dbReference>
<evidence type="ECO:0000256" key="8">
    <source>
        <dbReference type="ARBA" id="ARBA00022840"/>
    </source>
</evidence>
<dbReference type="GO" id="GO:0005886">
    <property type="term" value="C:plasma membrane"/>
    <property type="evidence" value="ECO:0007669"/>
    <property type="project" value="TreeGrafter"/>
</dbReference>
<dbReference type="InterPro" id="IPR050187">
    <property type="entry name" value="Lipid_Phosphate_FormReg"/>
</dbReference>
<evidence type="ECO:0000256" key="12">
    <source>
        <dbReference type="ARBA" id="ARBA00023264"/>
    </source>
</evidence>
<dbReference type="Pfam" id="PF19279">
    <property type="entry name" value="YegS_C"/>
    <property type="match status" value="1"/>
</dbReference>
<accession>A0A212KIR9</accession>
<evidence type="ECO:0000256" key="6">
    <source>
        <dbReference type="ARBA" id="ARBA00022741"/>
    </source>
</evidence>
<reference evidence="14" key="1">
    <citation type="submission" date="2016-04" db="EMBL/GenBank/DDBJ databases">
        <authorList>
            <person name="Evans L.H."/>
            <person name="Alamgir A."/>
            <person name="Owens N."/>
            <person name="Weber N.D."/>
            <person name="Virtaneva K."/>
            <person name="Barbian K."/>
            <person name="Babar A."/>
            <person name="Rosenke K."/>
        </authorList>
    </citation>
    <scope>NUCLEOTIDE SEQUENCE</scope>
    <source>
        <strain evidence="14">86</strain>
    </source>
</reference>
<keyword evidence="6" id="KW-0547">Nucleotide-binding</keyword>
<evidence type="ECO:0000259" key="13">
    <source>
        <dbReference type="PROSITE" id="PS50146"/>
    </source>
</evidence>
<dbReference type="InterPro" id="IPR016064">
    <property type="entry name" value="NAD/diacylglycerol_kinase_sf"/>
</dbReference>
<keyword evidence="11" id="KW-0594">Phospholipid biosynthesis</keyword>
<evidence type="ECO:0000256" key="4">
    <source>
        <dbReference type="ARBA" id="ARBA00022679"/>
    </source>
</evidence>
<protein>
    <submittedName>
        <fullName evidence="14">Putative enzyme</fullName>
        <ecNumber evidence="14">2.7.1.-</ecNumber>
    </submittedName>
</protein>
<keyword evidence="10" id="KW-0443">Lipid metabolism</keyword>
<evidence type="ECO:0000256" key="2">
    <source>
        <dbReference type="ARBA" id="ARBA00005983"/>
    </source>
</evidence>
<dbReference type="GO" id="GO:0004143">
    <property type="term" value="F:ATP-dependent diacylglycerol kinase activity"/>
    <property type="evidence" value="ECO:0007669"/>
    <property type="project" value="TreeGrafter"/>
</dbReference>
<dbReference type="PANTHER" id="PTHR12358">
    <property type="entry name" value="SPHINGOSINE KINASE"/>
    <property type="match status" value="1"/>
</dbReference>